<protein>
    <recommendedName>
        <fullName evidence="3">Phosphodiesterase</fullName>
        <ecNumber evidence="3">3.1.4.-</ecNumber>
    </recommendedName>
</protein>
<dbReference type="SUPFAM" id="SSF109604">
    <property type="entry name" value="HD-domain/PDEase-like"/>
    <property type="match status" value="1"/>
</dbReference>
<comment type="similarity">
    <text evidence="3">Belongs to the cyclic nucleotide phosphodiesterase family.</text>
</comment>
<dbReference type="GO" id="GO:0046872">
    <property type="term" value="F:metal ion binding"/>
    <property type="evidence" value="ECO:0007669"/>
    <property type="project" value="UniProtKB-KW"/>
</dbReference>
<feature type="domain" description="PDEase" evidence="5">
    <location>
        <begin position="82"/>
        <end position="468"/>
    </location>
</feature>
<dbReference type="InterPro" id="IPR036971">
    <property type="entry name" value="PDEase_catalytic_dom_sf"/>
</dbReference>
<feature type="region of interest" description="Disordered" evidence="4">
    <location>
        <begin position="38"/>
        <end position="67"/>
    </location>
</feature>
<evidence type="ECO:0000256" key="4">
    <source>
        <dbReference type="SAM" id="MobiDB-lite"/>
    </source>
</evidence>
<evidence type="ECO:0000259" key="5">
    <source>
        <dbReference type="PROSITE" id="PS51845"/>
    </source>
</evidence>
<keyword evidence="1 3" id="KW-0479">Metal-binding</keyword>
<accession>A0A061SH66</accession>
<dbReference type="EMBL" id="GBEZ01003031">
    <property type="protein sequence ID" value="JAC82076.1"/>
    <property type="molecule type" value="Transcribed_RNA"/>
</dbReference>
<reference evidence="6" key="1">
    <citation type="submission" date="2014-05" db="EMBL/GenBank/DDBJ databases">
        <title>The transcriptome of the halophilic microalga Tetraselmis sp. GSL018 isolated from the Great Salt Lake, Utah.</title>
        <authorList>
            <person name="Jinkerson R.E."/>
            <person name="D'Adamo S."/>
            <person name="Posewitz M.C."/>
        </authorList>
    </citation>
    <scope>NUCLEOTIDE SEQUENCE</scope>
    <source>
        <strain evidence="6">GSL018</strain>
    </source>
</reference>
<dbReference type="AlphaFoldDB" id="A0A061SH66"/>
<gene>
    <name evidence="6" type="ORF">TSPGSL018_6515</name>
</gene>
<dbReference type="PROSITE" id="PS00126">
    <property type="entry name" value="PDEASE_I_1"/>
    <property type="match status" value="1"/>
</dbReference>
<evidence type="ECO:0000256" key="2">
    <source>
        <dbReference type="ARBA" id="ARBA00022801"/>
    </source>
</evidence>
<dbReference type="Pfam" id="PF00233">
    <property type="entry name" value="PDEase_I"/>
    <property type="match status" value="1"/>
</dbReference>
<dbReference type="PROSITE" id="PS51845">
    <property type="entry name" value="PDEASE_I_2"/>
    <property type="match status" value="1"/>
</dbReference>
<dbReference type="GO" id="GO:0004114">
    <property type="term" value="F:3',5'-cyclic-nucleotide phosphodiesterase activity"/>
    <property type="evidence" value="ECO:0007669"/>
    <property type="project" value="InterPro"/>
</dbReference>
<proteinExistence type="inferred from homology"/>
<dbReference type="EC" id="3.1.4.-" evidence="3"/>
<dbReference type="Gene3D" id="1.10.1300.10">
    <property type="entry name" value="3'5'-cyclic nucleotide phosphodiesterase, catalytic domain"/>
    <property type="match status" value="1"/>
</dbReference>
<name>A0A061SH66_9CHLO</name>
<feature type="compositionally biased region" description="Polar residues" evidence="4">
    <location>
        <begin position="43"/>
        <end position="55"/>
    </location>
</feature>
<organism evidence="6">
    <name type="scientific">Tetraselmis sp. GSL018</name>
    <dbReference type="NCBI Taxonomy" id="582737"/>
    <lineage>
        <taxon>Eukaryota</taxon>
        <taxon>Viridiplantae</taxon>
        <taxon>Chlorophyta</taxon>
        <taxon>core chlorophytes</taxon>
        <taxon>Chlorodendrophyceae</taxon>
        <taxon>Chlorodendrales</taxon>
        <taxon>Chlorodendraceae</taxon>
        <taxon>Tetraselmis</taxon>
    </lineage>
</organism>
<evidence type="ECO:0000313" key="6">
    <source>
        <dbReference type="EMBL" id="JAC82076.1"/>
    </source>
</evidence>
<dbReference type="GO" id="GO:0007165">
    <property type="term" value="P:signal transduction"/>
    <property type="evidence" value="ECO:0007669"/>
    <property type="project" value="InterPro"/>
</dbReference>
<sequence length="474" mass="52017">MQQRAVGVALSLMDLKQSVGGNKEVLRFLSLQSGMVEGKDSRSQSSGVDVSNDSVQPIARGTENSVTTPNCPPWKWKGWEGTLADGVVDMADIEFLGHAGKDLFFDTLRASSITGGRPLLAVTMQCICSFDLVSTLGLDGGCLEAYMTYIEEGYLDVPYHNSTHAADVVSRTCAILRKDRIFTDTSKRKDSMMLLSVILASAVHDFRHPGLNNAFQIAADSDVSIEFNEQSVLENMSASRALAAMRTDGLNFLHALPISEQQHIHSTVIKLVLATDMSHHFEIVGSFKAKIQQVAARFSTLRASAAEATPKWRAPSFAQPAIPSKIKSSAESQSEGAVCHLRPISSNQAMVDGMDMKNKISVLEMVLKIADLGHMTTQFEQHLEWSHRLQEEFFGQGDQEHQMDLVRSPLTDRNKPGVLDPENQMTFADVVVVPMLEAWALLGRGSGKQLLDQLSHNQGEWAARARSPVYTGRC</sequence>
<dbReference type="InterPro" id="IPR023174">
    <property type="entry name" value="PDEase_CS"/>
</dbReference>
<comment type="cofactor">
    <cofactor evidence="3">
        <name>a divalent metal cation</name>
        <dbReference type="ChEBI" id="CHEBI:60240"/>
    </cofactor>
    <text evidence="3">Binds 2 divalent metal cations per subunit. Site 1 may preferentially bind zinc ions, while site 2 has a preference for magnesium and/or manganese ions.</text>
</comment>
<dbReference type="PANTHER" id="PTHR11347">
    <property type="entry name" value="CYCLIC NUCLEOTIDE PHOSPHODIESTERASE"/>
    <property type="match status" value="1"/>
</dbReference>
<evidence type="ECO:0000256" key="1">
    <source>
        <dbReference type="ARBA" id="ARBA00022723"/>
    </source>
</evidence>
<evidence type="ECO:0000256" key="3">
    <source>
        <dbReference type="RuleBase" id="RU363067"/>
    </source>
</evidence>
<keyword evidence="2 3" id="KW-0378">Hydrolase</keyword>
<dbReference type="InterPro" id="IPR002073">
    <property type="entry name" value="PDEase_catalytic_dom"/>
</dbReference>